<keyword evidence="3" id="KW-0238">DNA-binding</keyword>
<dbReference type="GO" id="GO:0006298">
    <property type="term" value="P:mismatch repair"/>
    <property type="evidence" value="ECO:0007669"/>
    <property type="project" value="InterPro"/>
</dbReference>
<dbReference type="PANTHER" id="PTHR11361">
    <property type="entry name" value="DNA MISMATCH REPAIR PROTEIN MUTS FAMILY MEMBER"/>
    <property type="match status" value="1"/>
</dbReference>
<dbReference type="InterPro" id="IPR000432">
    <property type="entry name" value="DNA_mismatch_repair_MutS_C"/>
</dbReference>
<dbReference type="Pfam" id="PF00488">
    <property type="entry name" value="MutS_V"/>
    <property type="match status" value="1"/>
</dbReference>
<dbReference type="AlphaFoldDB" id="A0AA40WFF0"/>
<dbReference type="SUPFAM" id="SSF52540">
    <property type="entry name" value="P-loop containing nucleoside triphosphate hydrolases"/>
    <property type="match status" value="1"/>
</dbReference>
<proteinExistence type="predicted"/>
<dbReference type="Gene3D" id="3.40.50.300">
    <property type="entry name" value="P-loop containing nucleotide triphosphate hydrolases"/>
    <property type="match status" value="1"/>
</dbReference>
<evidence type="ECO:0000313" key="5">
    <source>
        <dbReference type="EMBL" id="MBE8432341.1"/>
    </source>
</evidence>
<reference evidence="5" key="1">
    <citation type="submission" date="2020-10" db="EMBL/GenBank/DDBJ databases">
        <title>New Zealand Leptospira genomics.</title>
        <authorList>
            <person name="Wilkinson D.A."/>
            <person name="Nisa S."/>
            <person name="Moinet M."/>
            <person name="Benschop J."/>
        </authorList>
    </citation>
    <scope>NUCLEOTIDE SEQUENCE</scope>
    <source>
        <strain evidence="5">ESR8</strain>
    </source>
</reference>
<keyword evidence="2" id="KW-0067">ATP-binding</keyword>
<sequence length="171" mass="18642">GVLTGPNIAGKSTVMRQIAVNQILFQIGAFVPAKSAKLTNVDKLFTRIGAGDNLTAGESTFFVEMKETANILNHYTEDSLILFAEVGRGTSTYDGMSIAWSILAYLSSLSVSPKTIFATHYHELPDLSRLGGIFNLYLETLEKEDRVLFLRHVKVGKAKKSLGIYVAKIAG</sequence>
<protein>
    <submittedName>
        <fullName evidence="5">DNA mismatch repair protein MutS</fullName>
    </submittedName>
</protein>
<dbReference type="Proteomes" id="UP000644282">
    <property type="component" value="Unassembled WGS sequence"/>
</dbReference>
<evidence type="ECO:0000256" key="3">
    <source>
        <dbReference type="ARBA" id="ARBA00023125"/>
    </source>
</evidence>
<evidence type="ECO:0000259" key="4">
    <source>
        <dbReference type="SMART" id="SM00534"/>
    </source>
</evidence>
<dbReference type="GO" id="GO:0005829">
    <property type="term" value="C:cytosol"/>
    <property type="evidence" value="ECO:0007669"/>
    <property type="project" value="TreeGrafter"/>
</dbReference>
<feature type="non-terminal residue" evidence="5">
    <location>
        <position position="171"/>
    </location>
</feature>
<evidence type="ECO:0000256" key="1">
    <source>
        <dbReference type="ARBA" id="ARBA00022741"/>
    </source>
</evidence>
<keyword evidence="1" id="KW-0547">Nucleotide-binding</keyword>
<accession>A0AA40WFF0</accession>
<dbReference type="SMART" id="SM00534">
    <property type="entry name" value="MUTSac"/>
    <property type="match status" value="1"/>
</dbReference>
<dbReference type="EMBL" id="JADDXF010000544">
    <property type="protein sequence ID" value="MBE8432341.1"/>
    <property type="molecule type" value="Genomic_DNA"/>
</dbReference>
<feature type="non-terminal residue" evidence="5">
    <location>
        <position position="1"/>
    </location>
</feature>
<dbReference type="InterPro" id="IPR027417">
    <property type="entry name" value="P-loop_NTPase"/>
</dbReference>
<dbReference type="PANTHER" id="PTHR11361:SF34">
    <property type="entry name" value="DNA MISMATCH REPAIR PROTEIN MSH1, MITOCHONDRIAL"/>
    <property type="match status" value="1"/>
</dbReference>
<evidence type="ECO:0000313" key="6">
    <source>
        <dbReference type="Proteomes" id="UP000644282"/>
    </source>
</evidence>
<comment type="caution">
    <text evidence="5">The sequence shown here is derived from an EMBL/GenBank/DDBJ whole genome shotgun (WGS) entry which is preliminary data.</text>
</comment>
<dbReference type="GO" id="GO:0030983">
    <property type="term" value="F:mismatched DNA binding"/>
    <property type="evidence" value="ECO:0007669"/>
    <property type="project" value="InterPro"/>
</dbReference>
<organism evidence="5 6">
    <name type="scientific">Leptospira interrogans serovar Pomona</name>
    <dbReference type="NCBI Taxonomy" id="44276"/>
    <lineage>
        <taxon>Bacteria</taxon>
        <taxon>Pseudomonadati</taxon>
        <taxon>Spirochaetota</taxon>
        <taxon>Spirochaetia</taxon>
        <taxon>Leptospirales</taxon>
        <taxon>Leptospiraceae</taxon>
        <taxon>Leptospira</taxon>
    </lineage>
</organism>
<feature type="domain" description="DNA mismatch repair proteins mutS family" evidence="4">
    <location>
        <begin position="2"/>
        <end position="171"/>
    </location>
</feature>
<gene>
    <name evidence="5" type="ORF">IQB77_21795</name>
</gene>
<dbReference type="GO" id="GO:0005524">
    <property type="term" value="F:ATP binding"/>
    <property type="evidence" value="ECO:0007669"/>
    <property type="project" value="UniProtKB-KW"/>
</dbReference>
<name>A0AA40WFF0_LEPIR</name>
<evidence type="ECO:0000256" key="2">
    <source>
        <dbReference type="ARBA" id="ARBA00022840"/>
    </source>
</evidence>
<dbReference type="GO" id="GO:0140664">
    <property type="term" value="F:ATP-dependent DNA damage sensor activity"/>
    <property type="evidence" value="ECO:0007669"/>
    <property type="project" value="InterPro"/>
</dbReference>
<dbReference type="InterPro" id="IPR045076">
    <property type="entry name" value="MutS"/>
</dbReference>